<gene>
    <name evidence="2" type="ORF">EFBL_3055</name>
</gene>
<comment type="caution">
    <text evidence="2">The sequence shown here is derived from an EMBL/GenBank/DDBJ whole genome shotgun (WGS) entry which is preliminary data.</text>
</comment>
<protein>
    <submittedName>
        <fullName evidence="2">Uncharacterized protein</fullName>
    </submittedName>
</protein>
<feature type="transmembrane region" description="Helical" evidence="1">
    <location>
        <begin position="6"/>
        <end position="21"/>
    </location>
</feature>
<dbReference type="Proteomes" id="UP000217785">
    <property type="component" value="Unassembled WGS sequence"/>
</dbReference>
<reference evidence="3" key="1">
    <citation type="submission" date="2017-07" db="EMBL/GenBank/DDBJ databases">
        <title>Draft genome sequence of Effusibacillus lacus strain skLN1.</title>
        <authorList>
            <person name="Watanabe M."/>
            <person name="Kojima H."/>
            <person name="Fukui M."/>
        </authorList>
    </citation>
    <scope>NUCLEOTIDE SEQUENCE [LARGE SCALE GENOMIC DNA]</scope>
    <source>
        <strain evidence="3">skLN1</strain>
    </source>
</reference>
<dbReference type="RefSeq" id="WP_096183132.1">
    <property type="nucleotide sequence ID" value="NZ_BDUF01000095.1"/>
</dbReference>
<organism evidence="2 3">
    <name type="scientific">Effusibacillus lacus</name>
    <dbReference type="NCBI Taxonomy" id="1348429"/>
    <lineage>
        <taxon>Bacteria</taxon>
        <taxon>Bacillati</taxon>
        <taxon>Bacillota</taxon>
        <taxon>Bacilli</taxon>
        <taxon>Bacillales</taxon>
        <taxon>Alicyclobacillaceae</taxon>
        <taxon>Effusibacillus</taxon>
    </lineage>
</organism>
<dbReference type="EMBL" id="BDUF01000095">
    <property type="protein sequence ID" value="GAX91386.1"/>
    <property type="molecule type" value="Genomic_DNA"/>
</dbReference>
<keyword evidence="1" id="KW-1133">Transmembrane helix</keyword>
<name>A0A292YQC5_9BACL</name>
<feature type="transmembrane region" description="Helical" evidence="1">
    <location>
        <begin position="33"/>
        <end position="52"/>
    </location>
</feature>
<sequence>MKWGAILGVTLIAGLMALYEWPKIGQNQKREKVVFVTLTAMGWVLAVLLVFFPDIPGPTQLIDAIFKPLGQILEK</sequence>
<dbReference type="OrthoDB" id="2970258at2"/>
<evidence type="ECO:0000313" key="2">
    <source>
        <dbReference type="EMBL" id="GAX91386.1"/>
    </source>
</evidence>
<proteinExistence type="predicted"/>
<keyword evidence="3" id="KW-1185">Reference proteome</keyword>
<dbReference type="AlphaFoldDB" id="A0A292YQC5"/>
<evidence type="ECO:0000313" key="3">
    <source>
        <dbReference type="Proteomes" id="UP000217785"/>
    </source>
</evidence>
<keyword evidence="1" id="KW-0472">Membrane</keyword>
<accession>A0A292YQC5</accession>
<evidence type="ECO:0000256" key="1">
    <source>
        <dbReference type="SAM" id="Phobius"/>
    </source>
</evidence>
<keyword evidence="1" id="KW-0812">Transmembrane</keyword>